<evidence type="ECO:0000256" key="5">
    <source>
        <dbReference type="ARBA" id="ARBA00022741"/>
    </source>
</evidence>
<evidence type="ECO:0000256" key="3">
    <source>
        <dbReference type="ARBA" id="ARBA00022650"/>
    </source>
</evidence>
<dbReference type="InterPro" id="IPR036974">
    <property type="entry name" value="PUA_sf"/>
</dbReference>
<dbReference type="Pfam" id="PF01472">
    <property type="entry name" value="PUA"/>
    <property type="match status" value="1"/>
</dbReference>
<dbReference type="InterPro" id="IPR002478">
    <property type="entry name" value="PUA"/>
</dbReference>
<name>A0A916SJK5_9HYPH</name>
<comment type="similarity">
    <text evidence="8">Belongs to the glutamate 5-kinase family.</text>
</comment>
<keyword evidence="5 8" id="KW-0547">Nucleotide-binding</keyword>
<evidence type="ECO:0000256" key="8">
    <source>
        <dbReference type="HAMAP-Rule" id="MF_00456"/>
    </source>
</evidence>
<comment type="pathway">
    <text evidence="8">Amino-acid biosynthesis; L-proline biosynthesis; L-glutamate 5-semialdehyde from L-glutamate: step 1/2.</text>
</comment>
<dbReference type="SMART" id="SM00359">
    <property type="entry name" value="PUA"/>
    <property type="match status" value="1"/>
</dbReference>
<keyword evidence="1 8" id="KW-0963">Cytoplasm</keyword>
<evidence type="ECO:0000256" key="7">
    <source>
        <dbReference type="ARBA" id="ARBA00022840"/>
    </source>
</evidence>
<dbReference type="GO" id="GO:0003723">
    <property type="term" value="F:RNA binding"/>
    <property type="evidence" value="ECO:0007669"/>
    <property type="project" value="InterPro"/>
</dbReference>
<dbReference type="PROSITE" id="PS50890">
    <property type="entry name" value="PUA"/>
    <property type="match status" value="1"/>
</dbReference>
<dbReference type="PRINTS" id="PR00474">
    <property type="entry name" value="GLU5KINASE"/>
</dbReference>
<feature type="binding site" evidence="8">
    <location>
        <position position="154"/>
    </location>
    <ligand>
        <name>substrate</name>
    </ligand>
</feature>
<keyword evidence="11" id="KW-1185">Reference proteome</keyword>
<dbReference type="InterPro" id="IPR036393">
    <property type="entry name" value="AceGlu_kinase-like_sf"/>
</dbReference>
<dbReference type="InterPro" id="IPR001057">
    <property type="entry name" value="Glu/AcGlu_kinase"/>
</dbReference>
<comment type="subcellular location">
    <subcellularLocation>
        <location evidence="8">Cytoplasm</location>
    </subcellularLocation>
</comment>
<dbReference type="EC" id="2.7.2.11" evidence="8"/>
<dbReference type="PANTHER" id="PTHR43654:SF1">
    <property type="entry name" value="ISOPENTENYL PHOSPHATE KINASE"/>
    <property type="match status" value="1"/>
</dbReference>
<dbReference type="SUPFAM" id="SSF88697">
    <property type="entry name" value="PUA domain-like"/>
    <property type="match status" value="1"/>
</dbReference>
<comment type="function">
    <text evidence="8">Catalyzes the transfer of a phosphate group to glutamate to form L-glutamate 5-phosphate.</text>
</comment>
<reference evidence="10" key="2">
    <citation type="submission" date="2020-09" db="EMBL/GenBank/DDBJ databases">
        <authorList>
            <person name="Sun Q."/>
            <person name="Zhou Y."/>
        </authorList>
    </citation>
    <scope>NUCLEOTIDE SEQUENCE</scope>
    <source>
        <strain evidence="10">CGMCC 1.15082</strain>
    </source>
</reference>
<dbReference type="InterPro" id="IPR001048">
    <property type="entry name" value="Asp/Glu/Uridylate_kinase"/>
</dbReference>
<evidence type="ECO:0000256" key="1">
    <source>
        <dbReference type="ARBA" id="ARBA00022490"/>
    </source>
</evidence>
<dbReference type="Gene3D" id="2.30.130.10">
    <property type="entry name" value="PUA domain"/>
    <property type="match status" value="1"/>
</dbReference>
<keyword evidence="2 8" id="KW-0028">Amino-acid biosynthesis</keyword>
<feature type="binding site" evidence="8">
    <location>
        <position position="55"/>
    </location>
    <ligand>
        <name>substrate</name>
    </ligand>
</feature>
<evidence type="ECO:0000259" key="9">
    <source>
        <dbReference type="SMART" id="SM00359"/>
    </source>
</evidence>
<comment type="caution">
    <text evidence="10">The sequence shown here is derived from an EMBL/GenBank/DDBJ whole genome shotgun (WGS) entry which is preliminary data.</text>
</comment>
<dbReference type="Pfam" id="PF00696">
    <property type="entry name" value="AA_kinase"/>
    <property type="match status" value="1"/>
</dbReference>
<reference evidence="10" key="1">
    <citation type="journal article" date="2014" name="Int. J. Syst. Evol. Microbiol.">
        <title>Complete genome sequence of Corynebacterium casei LMG S-19264T (=DSM 44701T), isolated from a smear-ripened cheese.</title>
        <authorList>
            <consortium name="US DOE Joint Genome Institute (JGI-PGF)"/>
            <person name="Walter F."/>
            <person name="Albersmeier A."/>
            <person name="Kalinowski J."/>
            <person name="Ruckert C."/>
        </authorList>
    </citation>
    <scope>NUCLEOTIDE SEQUENCE</scope>
    <source>
        <strain evidence="10">CGMCC 1.15082</strain>
    </source>
</reference>
<gene>
    <name evidence="8 10" type="primary">proB</name>
    <name evidence="10" type="ORF">GCM10011491_34580</name>
</gene>
<dbReference type="InterPro" id="IPR041739">
    <property type="entry name" value="G5K_ProB"/>
</dbReference>
<keyword evidence="7 8" id="KW-0067">ATP-binding</keyword>
<dbReference type="EMBL" id="BMHH01000016">
    <property type="protein sequence ID" value="GGB03493.1"/>
    <property type="molecule type" value="Genomic_DNA"/>
</dbReference>
<evidence type="ECO:0000313" key="10">
    <source>
        <dbReference type="EMBL" id="GGB03493.1"/>
    </source>
</evidence>
<dbReference type="GO" id="GO:0005524">
    <property type="term" value="F:ATP binding"/>
    <property type="evidence" value="ECO:0007669"/>
    <property type="project" value="UniProtKB-KW"/>
</dbReference>
<dbReference type="GO" id="GO:0005829">
    <property type="term" value="C:cytosol"/>
    <property type="evidence" value="ECO:0007669"/>
    <property type="project" value="TreeGrafter"/>
</dbReference>
<organism evidence="10 11">
    <name type="scientific">Brucella endophytica</name>
    <dbReference type="NCBI Taxonomy" id="1963359"/>
    <lineage>
        <taxon>Bacteria</taxon>
        <taxon>Pseudomonadati</taxon>
        <taxon>Pseudomonadota</taxon>
        <taxon>Alphaproteobacteria</taxon>
        <taxon>Hyphomicrobiales</taxon>
        <taxon>Brucellaceae</taxon>
        <taxon>Brucella/Ochrobactrum group</taxon>
        <taxon>Brucella</taxon>
    </lineage>
</organism>
<evidence type="ECO:0000256" key="2">
    <source>
        <dbReference type="ARBA" id="ARBA00022605"/>
    </source>
</evidence>
<dbReference type="RefSeq" id="WP_188825450.1">
    <property type="nucleotide sequence ID" value="NZ_BMHH01000016.1"/>
</dbReference>
<dbReference type="FunFam" id="3.40.1160.10:FF:000018">
    <property type="entry name" value="Glutamate 5-kinase"/>
    <property type="match status" value="1"/>
</dbReference>
<dbReference type="InterPro" id="IPR019797">
    <property type="entry name" value="Glutamate_5-kinase_CS"/>
</dbReference>
<evidence type="ECO:0000256" key="4">
    <source>
        <dbReference type="ARBA" id="ARBA00022679"/>
    </source>
</evidence>
<dbReference type="InterPro" id="IPR015947">
    <property type="entry name" value="PUA-like_sf"/>
</dbReference>
<dbReference type="GO" id="GO:0055129">
    <property type="term" value="P:L-proline biosynthetic process"/>
    <property type="evidence" value="ECO:0007669"/>
    <property type="project" value="UniProtKB-UniRule"/>
</dbReference>
<dbReference type="GO" id="GO:0004349">
    <property type="term" value="F:glutamate 5-kinase activity"/>
    <property type="evidence" value="ECO:0007669"/>
    <property type="project" value="UniProtKB-UniRule"/>
</dbReference>
<keyword evidence="3 8" id="KW-0641">Proline biosynthesis</keyword>
<feature type="binding site" evidence="8">
    <location>
        <begin position="174"/>
        <end position="175"/>
    </location>
    <ligand>
        <name>ATP</name>
        <dbReference type="ChEBI" id="CHEBI:30616"/>
    </ligand>
</feature>
<feature type="binding site" evidence="8">
    <location>
        <position position="142"/>
    </location>
    <ligand>
        <name>substrate</name>
    </ligand>
</feature>
<keyword evidence="4 8" id="KW-0808">Transferase</keyword>
<comment type="caution">
    <text evidence="8">Lacks conserved residue(s) required for the propagation of feature annotation.</text>
</comment>
<dbReference type="HAMAP" id="MF_00456">
    <property type="entry name" value="ProB"/>
    <property type="match status" value="1"/>
</dbReference>
<dbReference type="Gene3D" id="3.40.1160.10">
    <property type="entry name" value="Acetylglutamate kinase-like"/>
    <property type="match status" value="1"/>
</dbReference>
<protein>
    <recommendedName>
        <fullName evidence="8">Glutamate 5-kinase</fullName>
        <ecNumber evidence="8">2.7.2.11</ecNumber>
    </recommendedName>
    <alternativeName>
        <fullName evidence="8">Gamma-glutamyl kinase</fullName>
        <shortName evidence="8">GK</shortName>
    </alternativeName>
</protein>
<comment type="catalytic activity">
    <reaction evidence="8">
        <text>L-glutamate + ATP = L-glutamyl 5-phosphate + ADP</text>
        <dbReference type="Rhea" id="RHEA:14877"/>
        <dbReference type="ChEBI" id="CHEBI:29985"/>
        <dbReference type="ChEBI" id="CHEBI:30616"/>
        <dbReference type="ChEBI" id="CHEBI:58274"/>
        <dbReference type="ChEBI" id="CHEBI:456216"/>
        <dbReference type="EC" id="2.7.2.11"/>
    </reaction>
</comment>
<dbReference type="PROSITE" id="PS00902">
    <property type="entry name" value="GLUTAMATE_5_KINASE"/>
    <property type="match status" value="1"/>
</dbReference>
<dbReference type="PIRSF" id="PIRSF000729">
    <property type="entry name" value="GK"/>
    <property type="match status" value="1"/>
</dbReference>
<feature type="domain" description="PUA" evidence="9">
    <location>
        <begin position="281"/>
        <end position="363"/>
    </location>
</feature>
<proteinExistence type="inferred from homology"/>
<dbReference type="Proteomes" id="UP000646478">
    <property type="component" value="Unassembled WGS sequence"/>
</dbReference>
<dbReference type="InterPro" id="IPR011529">
    <property type="entry name" value="Glu_5kinase"/>
</dbReference>
<dbReference type="CDD" id="cd04242">
    <property type="entry name" value="AAK_G5K_ProB"/>
    <property type="match status" value="1"/>
</dbReference>
<dbReference type="NCBIfam" id="TIGR01027">
    <property type="entry name" value="proB"/>
    <property type="match status" value="1"/>
</dbReference>
<dbReference type="PANTHER" id="PTHR43654">
    <property type="entry name" value="GLUTAMATE 5-KINASE"/>
    <property type="match status" value="1"/>
</dbReference>
<dbReference type="SUPFAM" id="SSF53633">
    <property type="entry name" value="Carbamate kinase-like"/>
    <property type="match status" value="1"/>
</dbReference>
<dbReference type="InterPro" id="IPR005715">
    <property type="entry name" value="Glu_5kinase/COase_Synthase"/>
</dbReference>
<dbReference type="FunFam" id="2.30.130.10:FF:000007">
    <property type="entry name" value="Glutamate 5-kinase"/>
    <property type="match status" value="1"/>
</dbReference>
<evidence type="ECO:0000313" key="11">
    <source>
        <dbReference type="Proteomes" id="UP000646478"/>
    </source>
</evidence>
<feature type="binding site" evidence="8">
    <location>
        <position position="15"/>
    </location>
    <ligand>
        <name>ATP</name>
        <dbReference type="ChEBI" id="CHEBI:30616"/>
    </ligand>
</feature>
<sequence>MERQALKQYRRIVVKIGSALLVDRATGLKREWLESLGEDIAALSSAGVEVLVVSSGAIALGRTILAMPKGALKLEESQAAAAVGQIALARAYTDVLERHNLRAGQILLTLADTEERRRYLNARATIETLMKLGSVPIINENDTVATSEIRYGDNDRLAARVATMVGADLLILLSDIDGLYTAPPHLHPDAEFLPIVEAITPDIEAMAGAAASELSRGGMKTKLDAGKIANAAGTAMIITSGTRMGPLSAIDRGERATLFKASTHPVSAWKTWISGNLEPAGRLIVDDGALAALRSGKSLLPAGVREVEGNFQRGDTVAVMSLEGREVARGLVAYDAADAIRIAGHKSNEIAAILGYDARAAMIHRNDMVVRGTAMREESRLESFTD</sequence>
<evidence type="ECO:0000256" key="6">
    <source>
        <dbReference type="ARBA" id="ARBA00022777"/>
    </source>
</evidence>
<dbReference type="AlphaFoldDB" id="A0A916SJK5"/>
<dbReference type="CDD" id="cd21157">
    <property type="entry name" value="PUA_G5K"/>
    <property type="match status" value="1"/>
</dbReference>
<keyword evidence="6 8" id="KW-0418">Kinase</keyword>
<accession>A0A916SJK5</accession>